<dbReference type="Pfam" id="PF13432">
    <property type="entry name" value="TPR_16"/>
    <property type="match status" value="1"/>
</dbReference>
<dbReference type="Gene3D" id="1.25.40.10">
    <property type="entry name" value="Tetratricopeptide repeat domain"/>
    <property type="match status" value="3"/>
</dbReference>
<feature type="compositionally biased region" description="Acidic residues" evidence="2">
    <location>
        <begin position="95"/>
        <end position="110"/>
    </location>
</feature>
<keyword evidence="1" id="KW-0802">TPR repeat</keyword>
<evidence type="ECO:0000256" key="2">
    <source>
        <dbReference type="SAM" id="MobiDB-lite"/>
    </source>
</evidence>
<dbReference type="AlphaFoldDB" id="A0A2P6VM71"/>
<gene>
    <name evidence="3" type="ORF">C2E20_1898</name>
</gene>
<feature type="repeat" description="TPR" evidence="1">
    <location>
        <begin position="871"/>
        <end position="904"/>
    </location>
</feature>
<dbReference type="GO" id="GO:0006383">
    <property type="term" value="P:transcription by RNA polymerase III"/>
    <property type="evidence" value="ECO:0007669"/>
    <property type="project" value="InterPro"/>
</dbReference>
<dbReference type="GO" id="GO:0000127">
    <property type="term" value="C:transcription factor TFIIIC complex"/>
    <property type="evidence" value="ECO:0007669"/>
    <property type="project" value="TreeGrafter"/>
</dbReference>
<feature type="compositionally biased region" description="Acidic residues" evidence="2">
    <location>
        <begin position="37"/>
        <end position="46"/>
    </location>
</feature>
<dbReference type="STRING" id="554055.A0A2P6VM71"/>
<dbReference type="SMART" id="SM00028">
    <property type="entry name" value="TPR"/>
    <property type="match status" value="9"/>
</dbReference>
<dbReference type="EMBL" id="LHPF02000003">
    <property type="protein sequence ID" value="PSC75147.1"/>
    <property type="molecule type" value="Genomic_DNA"/>
</dbReference>
<dbReference type="PANTHER" id="PTHR23082">
    <property type="entry name" value="TRANSCRIPTION INITIATION FACTOR IIIC TFIIIC , POLYPEPTIDE 3-RELATED"/>
    <property type="match status" value="1"/>
</dbReference>
<dbReference type="Pfam" id="PF13181">
    <property type="entry name" value="TPR_8"/>
    <property type="match status" value="1"/>
</dbReference>
<evidence type="ECO:0000256" key="1">
    <source>
        <dbReference type="PROSITE-ProRule" id="PRU00339"/>
    </source>
</evidence>
<keyword evidence="4" id="KW-1185">Reference proteome</keyword>
<feature type="compositionally biased region" description="Low complexity" evidence="2">
    <location>
        <begin position="60"/>
        <end position="71"/>
    </location>
</feature>
<feature type="repeat" description="TPR" evidence="1">
    <location>
        <begin position="223"/>
        <end position="256"/>
    </location>
</feature>
<organism evidence="3 4">
    <name type="scientific">Micractinium conductrix</name>
    <dbReference type="NCBI Taxonomy" id="554055"/>
    <lineage>
        <taxon>Eukaryota</taxon>
        <taxon>Viridiplantae</taxon>
        <taxon>Chlorophyta</taxon>
        <taxon>core chlorophytes</taxon>
        <taxon>Trebouxiophyceae</taxon>
        <taxon>Chlorellales</taxon>
        <taxon>Chlorellaceae</taxon>
        <taxon>Chlorella clade</taxon>
        <taxon>Micractinium</taxon>
    </lineage>
</organism>
<reference evidence="3 4" key="1">
    <citation type="journal article" date="2018" name="Plant J.">
        <title>Genome sequences of Chlorella sorokiniana UTEX 1602 and Micractinium conductrix SAG 241.80: implications to maltose excretion by a green alga.</title>
        <authorList>
            <person name="Arriola M.B."/>
            <person name="Velmurugan N."/>
            <person name="Zhang Y."/>
            <person name="Plunkett M.H."/>
            <person name="Hondzo H."/>
            <person name="Barney B.M."/>
        </authorList>
    </citation>
    <scope>NUCLEOTIDE SEQUENCE [LARGE SCALE GENOMIC DNA]</scope>
    <source>
        <strain evidence="3 4">SAG 241.80</strain>
    </source>
</reference>
<feature type="compositionally biased region" description="Gly residues" evidence="2">
    <location>
        <begin position="124"/>
        <end position="135"/>
    </location>
</feature>
<dbReference type="InterPro" id="IPR039340">
    <property type="entry name" value="Tfc4/TFIIIC-102/Sfc4"/>
</dbReference>
<accession>A0A2P6VM71</accession>
<evidence type="ECO:0000313" key="4">
    <source>
        <dbReference type="Proteomes" id="UP000239649"/>
    </source>
</evidence>
<dbReference type="InterPro" id="IPR011990">
    <property type="entry name" value="TPR-like_helical_dom_sf"/>
</dbReference>
<dbReference type="Proteomes" id="UP000239649">
    <property type="component" value="Unassembled WGS sequence"/>
</dbReference>
<dbReference type="PROSITE" id="PS50005">
    <property type="entry name" value="TPR"/>
    <property type="match status" value="3"/>
</dbReference>
<dbReference type="SUPFAM" id="SSF48452">
    <property type="entry name" value="TPR-like"/>
    <property type="match status" value="3"/>
</dbReference>
<dbReference type="PANTHER" id="PTHR23082:SF0">
    <property type="entry name" value="GENERAL TRANSCRIPTION FACTOR 3C POLYPEPTIDE 3"/>
    <property type="match status" value="1"/>
</dbReference>
<dbReference type="OrthoDB" id="9991317at2759"/>
<feature type="repeat" description="TPR" evidence="1">
    <location>
        <begin position="291"/>
        <end position="324"/>
    </location>
</feature>
<feature type="compositionally biased region" description="Basic residues" evidence="2">
    <location>
        <begin position="78"/>
        <end position="88"/>
    </location>
</feature>
<comment type="caution">
    <text evidence="3">The sequence shown here is derived from an EMBL/GenBank/DDBJ whole genome shotgun (WGS) entry which is preliminary data.</text>
</comment>
<sequence length="946" mass="103691">MASDDEEYVPSDLDEEAFIAQAYGTDEEAYLAGATTAEEDDDEEAPDYFGEGADPMSLLAGMQAQEAAGGQPYELLAQRKRRSRRQRRAAAAQEGEGEEGEEEEGEEDGGEPGGDSAGPSGRAGAAGGSRRGGGGGVFGATVTDIWSDALAEQMGLQPVKNRKKKRARERWRKKAEKKGAKRRELPEAVTSKLGEANLLYATGQNQEAIGKLMEVIRLAPNLPDPYHTLGLLHEATAEVKKALDFYMIAAHLTPKDLSLWKRLAQLSTEQGLIRQAVYCYSQVLKRDKEDVDARYDRAMLYADMGESRKATEGLEQVRSMRPEHSEAPKALARLYHRAGQAGQAAQVLQTHINSYPGQTDLTHVNILAELYCDAGQWDAVLTLVQFAENELLVGDEELPIDLRVKAGAAHAYKGDVAAAVEALGAVLEEPVDTYADLYFDAAHVLMDVGQPDKALPFLTTLADHPDSSNPQVWERLTQCHRALEDPEAALNVYQTVTQQLGPDDPGYIDAVVALAELHRELGQTAEAEGVLAGLEALIRSQDMPQDHAAATEFVLRRANILYACGKNEAYLDVTVPVLSSTLRALEEEHRQAQGEGDPRLAKRLRYLNNRAALRAAVVGGASGDGVFVGYRKYDRRKQHIRELDERAAAILAAQGATSGAESEGEDEGSPGLVLRELLKEEAPFMMLLQTGQVLLAERQYQEARELLQAALDVCGKRWTDKWKKDAVRVLLFEAALGQRDFAAALASLRPVANRWPRSPLVWNGFSRYLTETGGVRAAQRMLQPLRSRHPACLPLMLLMGHCHLLNTQYSEALAEYFHAYRLSPQEPLVLLCIAAALLNRGSTKRVPDRHRAVLQAFAFLQEYSEARCNPQEAAYNLGRAAHQLGLLHLAVPYYERALQTPPPPAAAAAGPTYDVRREAAHNLALILQTSGAAPLARQLLRTHLTV</sequence>
<dbReference type="Pfam" id="PF14559">
    <property type="entry name" value="TPR_19"/>
    <property type="match status" value="1"/>
</dbReference>
<feature type="region of interest" description="Disordered" evidence="2">
    <location>
        <begin position="23"/>
        <end position="135"/>
    </location>
</feature>
<evidence type="ECO:0000313" key="3">
    <source>
        <dbReference type="EMBL" id="PSC75147.1"/>
    </source>
</evidence>
<feature type="region of interest" description="Disordered" evidence="2">
    <location>
        <begin position="156"/>
        <end position="186"/>
    </location>
</feature>
<name>A0A2P6VM71_9CHLO</name>
<dbReference type="InterPro" id="IPR019734">
    <property type="entry name" value="TPR_rpt"/>
</dbReference>
<protein>
    <submittedName>
        <fullName evidence="3">General transcription factor 3C polypeptide 3 isoform X1</fullName>
    </submittedName>
</protein>
<feature type="compositionally biased region" description="Basic residues" evidence="2">
    <location>
        <begin position="160"/>
        <end position="181"/>
    </location>
</feature>
<proteinExistence type="predicted"/>